<dbReference type="PROSITE" id="PS00977">
    <property type="entry name" value="FAD_G3PDH_1"/>
    <property type="match status" value="1"/>
</dbReference>
<evidence type="ECO:0000256" key="7">
    <source>
        <dbReference type="RuleBase" id="RU361217"/>
    </source>
</evidence>
<dbReference type="Proteomes" id="UP000319353">
    <property type="component" value="Unassembled WGS sequence"/>
</dbReference>
<dbReference type="GO" id="GO:0006071">
    <property type="term" value="P:glycerol metabolic process"/>
    <property type="evidence" value="ECO:0007669"/>
    <property type="project" value="UniProtKB-KW"/>
</dbReference>
<dbReference type="Gene3D" id="1.10.8.870">
    <property type="entry name" value="Alpha-glycerophosphate oxidase, cap domain"/>
    <property type="match status" value="1"/>
</dbReference>
<dbReference type="GO" id="GO:0046168">
    <property type="term" value="P:glycerol-3-phosphate catabolic process"/>
    <property type="evidence" value="ECO:0007669"/>
    <property type="project" value="TreeGrafter"/>
</dbReference>
<proteinExistence type="inferred from homology"/>
<comment type="cofactor">
    <cofactor evidence="1 7">
        <name>FAD</name>
        <dbReference type="ChEBI" id="CHEBI:57692"/>
    </cofactor>
</comment>
<evidence type="ECO:0000256" key="5">
    <source>
        <dbReference type="ARBA" id="ARBA00022827"/>
    </source>
</evidence>
<dbReference type="InterPro" id="IPR038299">
    <property type="entry name" value="DAO_C_sf"/>
</dbReference>
<evidence type="ECO:0000256" key="6">
    <source>
        <dbReference type="ARBA" id="ARBA00023002"/>
    </source>
</evidence>
<dbReference type="InterPro" id="IPR006076">
    <property type="entry name" value="FAD-dep_OxRdtase"/>
</dbReference>
<evidence type="ECO:0000313" key="10">
    <source>
        <dbReference type="EMBL" id="TMJ00746.1"/>
    </source>
</evidence>
<dbReference type="EMBL" id="VBAL01000111">
    <property type="protein sequence ID" value="TMJ00746.1"/>
    <property type="molecule type" value="Genomic_DNA"/>
</dbReference>
<dbReference type="PROSITE" id="PS00978">
    <property type="entry name" value="FAD_G3PDH_2"/>
    <property type="match status" value="1"/>
</dbReference>
<gene>
    <name evidence="10" type="ORF">E6H01_08590</name>
</gene>
<keyword evidence="5" id="KW-0274">FAD</keyword>
<evidence type="ECO:0000256" key="3">
    <source>
        <dbReference type="ARBA" id="ARBA00022630"/>
    </source>
</evidence>
<organism evidence="10 11">
    <name type="scientific">Candidatus Segetimicrobium genomatis</name>
    <dbReference type="NCBI Taxonomy" id="2569760"/>
    <lineage>
        <taxon>Bacteria</taxon>
        <taxon>Bacillati</taxon>
        <taxon>Candidatus Sysuimicrobiota</taxon>
        <taxon>Candidatus Sysuimicrobiia</taxon>
        <taxon>Candidatus Sysuimicrobiales</taxon>
        <taxon>Candidatus Segetimicrobiaceae</taxon>
        <taxon>Candidatus Segetimicrobium</taxon>
    </lineage>
</organism>
<keyword evidence="4" id="KW-0319">Glycerol metabolism</keyword>
<dbReference type="AlphaFoldDB" id="A0A537KYC0"/>
<feature type="domain" description="Alpha-glycerophosphate oxidase C-terminal" evidence="9">
    <location>
        <begin position="408"/>
        <end position="528"/>
    </location>
</feature>
<dbReference type="Pfam" id="PF16901">
    <property type="entry name" value="DAO_C"/>
    <property type="match status" value="1"/>
</dbReference>
<comment type="catalytic activity">
    <reaction evidence="7">
        <text>a quinone + sn-glycerol 3-phosphate = dihydroxyacetone phosphate + a quinol</text>
        <dbReference type="Rhea" id="RHEA:18977"/>
        <dbReference type="ChEBI" id="CHEBI:24646"/>
        <dbReference type="ChEBI" id="CHEBI:57597"/>
        <dbReference type="ChEBI" id="CHEBI:57642"/>
        <dbReference type="ChEBI" id="CHEBI:132124"/>
        <dbReference type="EC" id="1.1.5.3"/>
    </reaction>
</comment>
<dbReference type="PRINTS" id="PR01001">
    <property type="entry name" value="FADG3PDH"/>
</dbReference>
<dbReference type="EC" id="1.1.5.3" evidence="7"/>
<evidence type="ECO:0000256" key="4">
    <source>
        <dbReference type="ARBA" id="ARBA00022798"/>
    </source>
</evidence>
<dbReference type="PANTHER" id="PTHR11985">
    <property type="entry name" value="GLYCEROL-3-PHOSPHATE DEHYDROGENASE"/>
    <property type="match status" value="1"/>
</dbReference>
<dbReference type="Pfam" id="PF01266">
    <property type="entry name" value="DAO"/>
    <property type="match status" value="1"/>
</dbReference>
<evidence type="ECO:0000259" key="9">
    <source>
        <dbReference type="Pfam" id="PF16901"/>
    </source>
</evidence>
<protein>
    <recommendedName>
        <fullName evidence="7">Glycerol-3-phosphate dehydrogenase</fullName>
        <ecNumber evidence="7">1.1.5.3</ecNumber>
    </recommendedName>
</protein>
<name>A0A537KYC0_9BACT</name>
<feature type="domain" description="FAD dependent oxidoreductase" evidence="8">
    <location>
        <begin position="20"/>
        <end position="357"/>
    </location>
</feature>
<dbReference type="Gene3D" id="3.30.9.10">
    <property type="entry name" value="D-Amino Acid Oxidase, subunit A, domain 2"/>
    <property type="match status" value="1"/>
</dbReference>
<dbReference type="InterPro" id="IPR000447">
    <property type="entry name" value="G3P_DH_FAD-dep"/>
</dbReference>
<reference evidence="10 11" key="1">
    <citation type="journal article" date="2019" name="Nat. Microbiol.">
        <title>Mediterranean grassland soil C-N compound turnover is dependent on rainfall and depth, and is mediated by genomically divergent microorganisms.</title>
        <authorList>
            <person name="Diamond S."/>
            <person name="Andeer P.F."/>
            <person name="Li Z."/>
            <person name="Crits-Christoph A."/>
            <person name="Burstein D."/>
            <person name="Anantharaman K."/>
            <person name="Lane K.R."/>
            <person name="Thomas B.C."/>
            <person name="Pan C."/>
            <person name="Northen T.R."/>
            <person name="Banfield J.F."/>
        </authorList>
    </citation>
    <scope>NUCLEOTIDE SEQUENCE [LARGE SCALE GENOMIC DNA]</scope>
    <source>
        <strain evidence="10">NP_4</strain>
    </source>
</reference>
<comment type="caution">
    <text evidence="10">The sequence shown here is derived from an EMBL/GenBank/DDBJ whole genome shotgun (WGS) entry which is preliminary data.</text>
</comment>
<keyword evidence="6 7" id="KW-0560">Oxidoreductase</keyword>
<evidence type="ECO:0000259" key="8">
    <source>
        <dbReference type="Pfam" id="PF01266"/>
    </source>
</evidence>
<dbReference type="GO" id="GO:0009331">
    <property type="term" value="C:glycerol-3-phosphate dehydrogenase (FAD) complex"/>
    <property type="evidence" value="ECO:0007669"/>
    <property type="project" value="UniProtKB-UniRule"/>
</dbReference>
<dbReference type="InterPro" id="IPR031656">
    <property type="entry name" value="DAO_C"/>
</dbReference>
<evidence type="ECO:0000313" key="11">
    <source>
        <dbReference type="Proteomes" id="UP000319353"/>
    </source>
</evidence>
<evidence type="ECO:0000256" key="2">
    <source>
        <dbReference type="ARBA" id="ARBA00007330"/>
    </source>
</evidence>
<dbReference type="GO" id="GO:0004368">
    <property type="term" value="F:glycerol-3-phosphate dehydrogenase (quinone) activity"/>
    <property type="evidence" value="ECO:0007669"/>
    <property type="project" value="UniProtKB-EC"/>
</dbReference>
<dbReference type="SUPFAM" id="SSF51905">
    <property type="entry name" value="FAD/NAD(P)-binding domain"/>
    <property type="match status" value="1"/>
</dbReference>
<dbReference type="Gene3D" id="3.50.50.60">
    <property type="entry name" value="FAD/NAD(P)-binding domain"/>
    <property type="match status" value="1"/>
</dbReference>
<dbReference type="InterPro" id="IPR036188">
    <property type="entry name" value="FAD/NAD-bd_sf"/>
</dbReference>
<comment type="similarity">
    <text evidence="2 7">Belongs to the FAD-dependent glycerol-3-phosphate dehydrogenase family.</text>
</comment>
<dbReference type="PANTHER" id="PTHR11985:SF35">
    <property type="entry name" value="ANAEROBIC GLYCEROL-3-PHOSPHATE DEHYDROGENASE SUBUNIT A"/>
    <property type="match status" value="1"/>
</dbReference>
<accession>A0A537KYC0</accession>
<sequence>MESVVLSREEQIAALERPLDVLVIGGGITGAGVALDAATRGYRVGLVEQADFASGTSSRSTKLIHGGIRYLARGQLKLVGEALRERARLLRLAPHLVRPQPFLIPLYDGLTRPFGVHVPAFLQPAVPWGVRAVLWMYDRLARMPALHHRRLTAEDAASLVPALSTDGLRAAFLFHDARTDDVRLTLSVLAVARRFGAATANYALARSFAYAQGRVAGARVEDGLTGRTVDVRARHVVNATGVWAERAASMDGPPQFRIRPSKGVHLVLQGEVLPAETAVLIPQTDDGRLAFLVPWSGRVILGTTDDSYDGQIDAPAATEADVAFLLRQANRVLRQAVEAADVLGVYAGLRPLVEAGSRSSADLPREHAVVESPRGLVSIVGGKLTSYRKMAEDTVDVLARRDGERRPCRTATLPLADAEGLDAARKALAREGLPRKVQQHLLAAYGAAAADVLAIANGDAALRAPLAEELPVLAAEVVYACRHEMALTLADMMFLRTRLSILCEDAGQAAAARVADLMSAGRGWDGAEKLRQRAAWEAVVDRERTALRSLQRTTAL</sequence>
<evidence type="ECO:0000256" key="1">
    <source>
        <dbReference type="ARBA" id="ARBA00001974"/>
    </source>
</evidence>
<keyword evidence="3 7" id="KW-0285">Flavoprotein</keyword>